<dbReference type="EMBL" id="CAEZXD010000020">
    <property type="protein sequence ID" value="CAB4677298.1"/>
    <property type="molecule type" value="Genomic_DNA"/>
</dbReference>
<evidence type="ECO:0000256" key="3">
    <source>
        <dbReference type="ARBA" id="ARBA00022723"/>
    </source>
</evidence>
<dbReference type="EMBL" id="CAFBNU010000001">
    <property type="protein sequence ID" value="CAB4957492.1"/>
    <property type="molecule type" value="Genomic_DNA"/>
</dbReference>
<evidence type="ECO:0000259" key="6">
    <source>
        <dbReference type="Pfam" id="PF07687"/>
    </source>
</evidence>
<gene>
    <name evidence="7" type="ORF">UFOPK2343_00820</name>
    <name evidence="8" type="ORF">UFOPK2652_00239</name>
    <name evidence="9" type="ORF">UFOPK3128_00042</name>
    <name evidence="10" type="ORF">UFOPK3227_00324</name>
    <name evidence="11" type="ORF">UFOPK3511_00230</name>
    <name evidence="12" type="ORF">UFOPK3880_00042</name>
    <name evidence="13" type="ORF">UFOPK4146_00295</name>
</gene>
<dbReference type="AlphaFoldDB" id="A0A6J7F5X2"/>
<dbReference type="EMBL" id="CAEZYD010000002">
    <property type="protein sequence ID" value="CAB4701935.1"/>
    <property type="molecule type" value="Genomic_DNA"/>
</dbReference>
<dbReference type="GO" id="GO:0046872">
    <property type="term" value="F:metal ion binding"/>
    <property type="evidence" value="ECO:0007669"/>
    <property type="project" value="UniProtKB-KW"/>
</dbReference>
<evidence type="ECO:0000313" key="13">
    <source>
        <dbReference type="EMBL" id="CAB5021674.1"/>
    </source>
</evidence>
<dbReference type="InterPro" id="IPR050072">
    <property type="entry name" value="Peptidase_M20A"/>
</dbReference>
<dbReference type="PANTHER" id="PTHR43808:SF8">
    <property type="entry name" value="PEPTIDASE M20 DIMERISATION DOMAIN-CONTAINING PROTEIN"/>
    <property type="match status" value="1"/>
</dbReference>
<feature type="domain" description="Peptidase M20 dimerisation" evidence="6">
    <location>
        <begin position="207"/>
        <end position="343"/>
    </location>
</feature>
<evidence type="ECO:0000256" key="2">
    <source>
        <dbReference type="ARBA" id="ARBA00006247"/>
    </source>
</evidence>
<keyword evidence="3" id="KW-0479">Metal-binding</keyword>
<dbReference type="InterPro" id="IPR011650">
    <property type="entry name" value="Peptidase_M20_dimer"/>
</dbReference>
<dbReference type="FunFam" id="1.10.150.900:FF:000002">
    <property type="entry name" value="M20/M25/M40 family peptidase"/>
    <property type="match status" value="1"/>
</dbReference>
<evidence type="ECO:0000313" key="12">
    <source>
        <dbReference type="EMBL" id="CAB4957492.1"/>
    </source>
</evidence>
<dbReference type="Gene3D" id="1.10.150.900">
    <property type="match status" value="1"/>
</dbReference>
<accession>A0A6J7F5X2</accession>
<dbReference type="SUPFAM" id="SSF55031">
    <property type="entry name" value="Bacterial exopeptidase dimerisation domain"/>
    <property type="match status" value="1"/>
</dbReference>
<dbReference type="InterPro" id="IPR036264">
    <property type="entry name" value="Bact_exopeptidase_dim_dom"/>
</dbReference>
<dbReference type="SUPFAM" id="SSF53187">
    <property type="entry name" value="Zn-dependent exopeptidases"/>
    <property type="match status" value="1"/>
</dbReference>
<comment type="similarity">
    <text evidence="2">Belongs to the peptidase M20A family.</text>
</comment>
<sequence>MSKTENMAIAGPIDIALLEEECISICQEMIRIPSVNFGDGVGDERSMADYVAKKLAEVGIDSELIVTGENRVNVVAKIVGVDQDRPGLVVHGHLDVVPASADDWTLDPFGGEIKDGYLWGRGAVDMKDMDAMILATVRAWKRSNYQPPRNILLVFFADEEAGSEYGSRYLVKNRPEIFEGYSEAISEVGGFSVTITGGHRLYFIESAQKGINWLQLKASGEAGHGSFINPKNSISKLAAAVARIGSYEWPQVETKTGRKFWSKIAELTGEKYDPANVRPLLKHIGGAARMMGATIQNTSNPTMLNAGYKANVIPQHATAVVDGRFLPGFEDDLINTVKKLAGDEIEVEVLVRDKALEVDFEGPLVDAMKAAIAKYDPEGIPVPYLMSGGTDNKALSDLGIIGYGFSPVRLPSDLDFFALFHGVDERIPIDGLRFGVKVLNEFLQNS</sequence>
<dbReference type="PIRSF" id="PIRSF036696">
    <property type="entry name" value="ACY-1"/>
    <property type="match status" value="1"/>
</dbReference>
<evidence type="ECO:0000313" key="7">
    <source>
        <dbReference type="EMBL" id="CAB4677298.1"/>
    </source>
</evidence>
<dbReference type="InterPro" id="IPR002933">
    <property type="entry name" value="Peptidase_M20"/>
</dbReference>
<dbReference type="EMBL" id="CAFBPT010000002">
    <property type="protein sequence ID" value="CAB5021674.1"/>
    <property type="molecule type" value="Genomic_DNA"/>
</dbReference>
<dbReference type="Pfam" id="PF01546">
    <property type="entry name" value="Peptidase_M20"/>
    <property type="match status" value="1"/>
</dbReference>
<dbReference type="NCBIfam" id="NF005913">
    <property type="entry name" value="PRK07906.1"/>
    <property type="match status" value="1"/>
</dbReference>
<evidence type="ECO:0000256" key="1">
    <source>
        <dbReference type="ARBA" id="ARBA00001947"/>
    </source>
</evidence>
<evidence type="ECO:0000313" key="10">
    <source>
        <dbReference type="EMBL" id="CAB4837310.1"/>
    </source>
</evidence>
<name>A0A6J7F5X2_9ZZZZ</name>
<comment type="cofactor">
    <cofactor evidence="1">
        <name>Zn(2+)</name>
        <dbReference type="ChEBI" id="CHEBI:29105"/>
    </cofactor>
</comment>
<dbReference type="EMBL" id="CAFBMA010000001">
    <property type="protein sequence ID" value="CAB4889188.1"/>
    <property type="molecule type" value="Genomic_DNA"/>
</dbReference>
<organism evidence="11">
    <name type="scientific">freshwater metagenome</name>
    <dbReference type="NCBI Taxonomy" id="449393"/>
    <lineage>
        <taxon>unclassified sequences</taxon>
        <taxon>metagenomes</taxon>
        <taxon>ecological metagenomes</taxon>
    </lineage>
</organism>
<evidence type="ECO:0000313" key="11">
    <source>
        <dbReference type="EMBL" id="CAB4889188.1"/>
    </source>
</evidence>
<proteinExistence type="inferred from homology"/>
<evidence type="ECO:0000256" key="4">
    <source>
        <dbReference type="ARBA" id="ARBA00022801"/>
    </source>
</evidence>
<dbReference type="EMBL" id="CAFAAZ010000001">
    <property type="protein sequence ID" value="CAB4811474.1"/>
    <property type="molecule type" value="Genomic_DNA"/>
</dbReference>
<reference evidence="11" key="1">
    <citation type="submission" date="2020-05" db="EMBL/GenBank/DDBJ databases">
        <authorList>
            <person name="Chiriac C."/>
            <person name="Salcher M."/>
            <person name="Ghai R."/>
            <person name="Kavagutti S V."/>
        </authorList>
    </citation>
    <scope>NUCLEOTIDE SEQUENCE</scope>
</reference>
<dbReference type="EMBL" id="CAFAHD010000020">
    <property type="protein sequence ID" value="CAB4837310.1"/>
    <property type="molecule type" value="Genomic_DNA"/>
</dbReference>
<dbReference type="Pfam" id="PF07687">
    <property type="entry name" value="M20_dimer"/>
    <property type="match status" value="1"/>
</dbReference>
<evidence type="ECO:0000313" key="8">
    <source>
        <dbReference type="EMBL" id="CAB4701935.1"/>
    </source>
</evidence>
<keyword evidence="4" id="KW-0378">Hydrolase</keyword>
<evidence type="ECO:0000256" key="5">
    <source>
        <dbReference type="ARBA" id="ARBA00022833"/>
    </source>
</evidence>
<dbReference type="Gene3D" id="3.30.70.360">
    <property type="match status" value="1"/>
</dbReference>
<evidence type="ECO:0000313" key="9">
    <source>
        <dbReference type="EMBL" id="CAB4811474.1"/>
    </source>
</evidence>
<dbReference type="PANTHER" id="PTHR43808">
    <property type="entry name" value="ACETYLORNITHINE DEACETYLASE"/>
    <property type="match status" value="1"/>
</dbReference>
<protein>
    <submittedName>
        <fullName evidence="11">Unannotated protein</fullName>
    </submittedName>
</protein>
<keyword evidence="5" id="KW-0862">Zinc</keyword>
<dbReference type="GO" id="GO:0016787">
    <property type="term" value="F:hydrolase activity"/>
    <property type="evidence" value="ECO:0007669"/>
    <property type="project" value="UniProtKB-KW"/>
</dbReference>
<dbReference type="Gene3D" id="3.40.630.10">
    <property type="entry name" value="Zn peptidases"/>
    <property type="match status" value="1"/>
</dbReference>